<evidence type="ECO:0000259" key="8">
    <source>
        <dbReference type="Pfam" id="PF00535"/>
    </source>
</evidence>
<feature type="transmembrane region" description="Helical" evidence="7">
    <location>
        <begin position="564"/>
        <end position="587"/>
    </location>
</feature>
<dbReference type="Gene3D" id="3.90.550.10">
    <property type="entry name" value="Spore Coat Polysaccharide Biosynthesis Protein SpsA, Chain A"/>
    <property type="match status" value="1"/>
</dbReference>
<evidence type="ECO:0000256" key="6">
    <source>
        <dbReference type="ARBA" id="ARBA00023136"/>
    </source>
</evidence>
<dbReference type="PANTHER" id="PTHR43867:SF2">
    <property type="entry name" value="CELLULOSE SYNTHASE CATALYTIC SUBUNIT A [UDP-FORMING]"/>
    <property type="match status" value="1"/>
</dbReference>
<feature type="transmembrane region" description="Helical" evidence="7">
    <location>
        <begin position="12"/>
        <end position="31"/>
    </location>
</feature>
<keyword evidence="2" id="KW-0328">Glycosyltransferase</keyword>
<feature type="domain" description="Glycosyltransferase 2-like" evidence="8">
    <location>
        <begin position="174"/>
        <end position="340"/>
    </location>
</feature>
<feature type="transmembrane region" description="Helical" evidence="7">
    <location>
        <begin position="524"/>
        <end position="552"/>
    </location>
</feature>
<evidence type="ECO:0000313" key="9">
    <source>
        <dbReference type="EMBL" id="MBE9223514.1"/>
    </source>
</evidence>
<sequence length="768" mass="88380">MLNKNYRIYPATRIILTILIIIGSIFTGWLIGEDTISLFFDNIATIQNNPPLWLVVPNFKVDYLLYLPAILSIVFTIIVNSVFKKQNKIKRFITVIILTFMMIRYILWRSLSSLNFDDKVTGICSILLWGIELFFVFSPLLQNLMMLGLKFRNREANRFRQIVMDGSYQPTVDILIPTYNEPYDIIKKTIVSCQGINYQRKKVYLLDDGDRQEIAQLAYELGCNYITRADNFHAKAGNLNNALQHTDGELIAVFDADFIPQESFLIRTVGFFQKQKLALLQTYQSFYSPDPVTRNLGLENSFPPDVEIFSRHYQVVRDSWHSALCYGSSFLVRRSHLMEIGGFCQNSLSEDYHTGVKLSAQGYEVAYLNESLSAGLSAENIFGHIRQRQRWARGTIQSLFIAENPLTIRGLNFWQRLAHFEGIIQWFTSPLRIVIFFLPLLYTAGIIPIEASLSEIVYFVVPYYCLQVGTFAWLNFRSRSAMISEVYNIVTTFPVAWEVIQTLITPFGSIFKVTPKGTKCDRYYFNWSLASPLCFVLGVNVVNLISIIGLILRESLGELNSAGGIGLILFWNVYNLMIISLSLWAMLDIPKPNNYEWFNICEGVRVVIDEHIYQGMMTKICDVGALVELDYLSSNLVNGKQITGEVNQNQLSINSEKMEIIAQNLYLEGEVTEIKKTKNSYQFKVILETTNIHRYRQLIARIYCLNNHPWLGLNTASEWQTIYLLFKSLIITPWRWLSYSFYQRKSLSNPISSDVTNDDKKESPSVIN</sequence>
<name>A0ABR9V6K5_9CHRO</name>
<dbReference type="Proteomes" id="UP000654604">
    <property type="component" value="Unassembled WGS sequence"/>
</dbReference>
<dbReference type="InterPro" id="IPR050321">
    <property type="entry name" value="Glycosyltr_2/OpgH_subfam"/>
</dbReference>
<dbReference type="EMBL" id="JADEWC010000034">
    <property type="protein sequence ID" value="MBE9223514.1"/>
    <property type="molecule type" value="Genomic_DNA"/>
</dbReference>
<evidence type="ECO:0000256" key="1">
    <source>
        <dbReference type="ARBA" id="ARBA00004141"/>
    </source>
</evidence>
<dbReference type="SUPFAM" id="SSF53448">
    <property type="entry name" value="Nucleotide-diphospho-sugar transferases"/>
    <property type="match status" value="1"/>
</dbReference>
<comment type="subcellular location">
    <subcellularLocation>
        <location evidence="1">Membrane</location>
        <topology evidence="1">Multi-pass membrane protein</topology>
    </subcellularLocation>
</comment>
<reference evidence="9 10" key="1">
    <citation type="submission" date="2020-10" db="EMBL/GenBank/DDBJ databases">
        <authorList>
            <person name="Castelo-Branco R."/>
            <person name="Eusebio N."/>
            <person name="Adriana R."/>
            <person name="Vieira A."/>
            <person name="Brugerolle De Fraissinette N."/>
            <person name="Rezende De Castro R."/>
            <person name="Schneider M.P."/>
            <person name="Vasconcelos V."/>
            <person name="Leao P.N."/>
        </authorList>
    </citation>
    <scope>NUCLEOTIDE SEQUENCE [LARGE SCALE GENOMIC DNA]</scope>
    <source>
        <strain evidence="9 10">LEGE 03274</strain>
    </source>
</reference>
<comment type="caution">
    <text evidence="9">The sequence shown here is derived from an EMBL/GenBank/DDBJ whole genome shotgun (WGS) entry which is preliminary data.</text>
</comment>
<gene>
    <name evidence="9" type="ORF">IQ215_12485</name>
</gene>
<keyword evidence="3" id="KW-0808">Transferase</keyword>
<dbReference type="InterPro" id="IPR001173">
    <property type="entry name" value="Glyco_trans_2-like"/>
</dbReference>
<accession>A0ABR9V6K5</accession>
<proteinExistence type="predicted"/>
<dbReference type="PANTHER" id="PTHR43867">
    <property type="entry name" value="CELLULOSE SYNTHASE CATALYTIC SUBUNIT A [UDP-FORMING]"/>
    <property type="match status" value="1"/>
</dbReference>
<dbReference type="RefSeq" id="WP_193801750.1">
    <property type="nucleotide sequence ID" value="NZ_JADEWC010000034.1"/>
</dbReference>
<evidence type="ECO:0000256" key="3">
    <source>
        <dbReference type="ARBA" id="ARBA00022679"/>
    </source>
</evidence>
<organism evidence="9 10">
    <name type="scientific">Cyanobacterium stanieri LEGE 03274</name>
    <dbReference type="NCBI Taxonomy" id="1828756"/>
    <lineage>
        <taxon>Bacteria</taxon>
        <taxon>Bacillati</taxon>
        <taxon>Cyanobacteriota</taxon>
        <taxon>Cyanophyceae</taxon>
        <taxon>Oscillatoriophycideae</taxon>
        <taxon>Chroococcales</taxon>
        <taxon>Geminocystaceae</taxon>
        <taxon>Cyanobacterium</taxon>
    </lineage>
</organism>
<keyword evidence="6 7" id="KW-0472">Membrane</keyword>
<feature type="transmembrane region" description="Helical" evidence="7">
    <location>
        <begin position="63"/>
        <end position="83"/>
    </location>
</feature>
<dbReference type="CDD" id="cd06421">
    <property type="entry name" value="CESA_CelA_like"/>
    <property type="match status" value="1"/>
</dbReference>
<feature type="transmembrane region" description="Helical" evidence="7">
    <location>
        <begin position="423"/>
        <end position="444"/>
    </location>
</feature>
<protein>
    <submittedName>
        <fullName evidence="9">Glycosyltransferase</fullName>
    </submittedName>
</protein>
<evidence type="ECO:0000313" key="10">
    <source>
        <dbReference type="Proteomes" id="UP000654604"/>
    </source>
</evidence>
<feature type="transmembrane region" description="Helical" evidence="7">
    <location>
        <begin position="92"/>
        <end position="108"/>
    </location>
</feature>
<evidence type="ECO:0000256" key="2">
    <source>
        <dbReference type="ARBA" id="ARBA00022676"/>
    </source>
</evidence>
<dbReference type="Pfam" id="PF00535">
    <property type="entry name" value="Glycos_transf_2"/>
    <property type="match status" value="1"/>
</dbReference>
<dbReference type="InterPro" id="IPR029044">
    <property type="entry name" value="Nucleotide-diphossugar_trans"/>
</dbReference>
<feature type="transmembrane region" description="Helical" evidence="7">
    <location>
        <begin position="456"/>
        <end position="474"/>
    </location>
</feature>
<keyword evidence="10" id="KW-1185">Reference proteome</keyword>
<evidence type="ECO:0000256" key="4">
    <source>
        <dbReference type="ARBA" id="ARBA00022692"/>
    </source>
</evidence>
<feature type="transmembrane region" description="Helical" evidence="7">
    <location>
        <begin position="486"/>
        <end position="504"/>
    </location>
</feature>
<evidence type="ECO:0000256" key="7">
    <source>
        <dbReference type="SAM" id="Phobius"/>
    </source>
</evidence>
<keyword evidence="4 7" id="KW-0812">Transmembrane</keyword>
<feature type="transmembrane region" description="Helical" evidence="7">
    <location>
        <begin position="120"/>
        <end position="141"/>
    </location>
</feature>
<keyword evidence="5 7" id="KW-1133">Transmembrane helix</keyword>
<evidence type="ECO:0000256" key="5">
    <source>
        <dbReference type="ARBA" id="ARBA00022989"/>
    </source>
</evidence>